<sequence length="848" mass="91309">MATYGRCLQAKPSCQRCRRLLTSAVLSMLCKASSGEPYVVHLALDAGGHVLSPGESSRRPVSLSQTTGEAPADPSIEEASDSVKMSIGGYGFHCLLPTSPRQSGEEARSIARYAVARRAAHFVGKCLHGRISDSAEPFELCIGDRFVAFGNSAVHEAHADQLLPPAGFEQHYVSSDRGLRAVVRCQCLLPQGPPIQEQPCKPGDLVLPAEGPEAQDLSLVVAGASEDEVLTLRWTSRLKTSELWTARREQLRAAADGRSCLGQHADENGEAKTGQLHLSAATTSESGFVVELQSVTCCSREELRTPEPVGTGAEEQPNVPETDLDFRRLLTPLEGRCVTAQNGWWSYELCWPWHVRQLHFQTLPPQDATLASSDEKAPETPLFAAAQSIVGARGARLGRFGKSPLELRRAENGSGRGPSLLLGHRSRQQELVVELEGADQCQVASNNWLVSTSPAQKVQIRVEGYGGYFNPVNVTRAEGELAHEAENKNGCQPFGRRLDGAVVLIRRGDCFFHQKALNAEDAGAVAIVVYNDERQGVQNMEGVEELEVPRIPTVFVLREEGEAMLLLIGTPVVMAKTSRDGLELSRPISTKVTFRCNEEWQSRQQACQPGDVVDVKLWSPIANPAAGAAGETGRVIEVQVGGEGGEGSGAAEAEIAAEIAKAMEAVQTADADSLEGAVQALADLTGVEAQALMQMQALSQLKLLRATIVEVYRHNSSLLVNWHPEGEQDPLIANVAETVKQAPVMFPTSAVFRDGIKCNSEPGAYIERLLEPFACQAELVVHVAALCAHPRLAPQRPRDAQAIACLADQATRDELKRVSAESSEPTAETSVPAGEKDSPSVTDVETLD</sequence>
<dbReference type="InterPro" id="IPR003137">
    <property type="entry name" value="PA_domain"/>
</dbReference>
<dbReference type="EMBL" id="CAJNNV010033028">
    <property type="protein sequence ID" value="CAE8641825.1"/>
    <property type="molecule type" value="Genomic_DNA"/>
</dbReference>
<reference evidence="4" key="1">
    <citation type="submission" date="2021-02" db="EMBL/GenBank/DDBJ databases">
        <authorList>
            <person name="Dougan E. K."/>
            <person name="Rhodes N."/>
            <person name="Thang M."/>
            <person name="Chan C."/>
        </authorList>
    </citation>
    <scope>NUCLEOTIDE SEQUENCE</scope>
</reference>
<dbReference type="Gene3D" id="3.50.30.30">
    <property type="match status" value="1"/>
</dbReference>
<dbReference type="PANTHER" id="PTHR15414:SF0">
    <property type="entry name" value="ENDOPLASMIC RETICULUM LECTIN 1"/>
    <property type="match status" value="1"/>
</dbReference>
<feature type="compositionally biased region" description="Polar residues" evidence="1">
    <location>
        <begin position="839"/>
        <end position="848"/>
    </location>
</feature>
<evidence type="ECO:0000256" key="1">
    <source>
        <dbReference type="SAM" id="MobiDB-lite"/>
    </source>
</evidence>
<feature type="region of interest" description="Disordered" evidence="1">
    <location>
        <begin position="814"/>
        <end position="848"/>
    </location>
</feature>
<dbReference type="OrthoDB" id="439353at2759"/>
<dbReference type="GO" id="GO:0005788">
    <property type="term" value="C:endoplasmic reticulum lumen"/>
    <property type="evidence" value="ECO:0007669"/>
    <property type="project" value="TreeGrafter"/>
</dbReference>
<dbReference type="SUPFAM" id="SSF52025">
    <property type="entry name" value="PA domain"/>
    <property type="match status" value="1"/>
</dbReference>
<dbReference type="InterPro" id="IPR045149">
    <property type="entry name" value="OS-9-like"/>
</dbReference>
<gene>
    <name evidence="4" type="ORF">PGLA1383_LOCUS56417</name>
</gene>
<comment type="caution">
    <text evidence="4">The sequence shown here is derived from an EMBL/GenBank/DDBJ whole genome shotgun (WGS) entry which is preliminary data.</text>
</comment>
<dbReference type="Pfam" id="PF07915">
    <property type="entry name" value="PRKCSH"/>
    <property type="match status" value="1"/>
</dbReference>
<dbReference type="PANTHER" id="PTHR15414">
    <property type="entry name" value="OS-9-RELATED"/>
    <property type="match status" value="1"/>
</dbReference>
<dbReference type="Pfam" id="PF02225">
    <property type="entry name" value="PA"/>
    <property type="match status" value="1"/>
</dbReference>
<proteinExistence type="predicted"/>
<feature type="region of interest" description="Disordered" evidence="1">
    <location>
        <begin position="53"/>
        <end position="78"/>
    </location>
</feature>
<keyword evidence="5" id="KW-1185">Reference proteome</keyword>
<dbReference type="GO" id="GO:0030968">
    <property type="term" value="P:endoplasmic reticulum unfolded protein response"/>
    <property type="evidence" value="ECO:0007669"/>
    <property type="project" value="InterPro"/>
</dbReference>
<feature type="domain" description="PA" evidence="2">
    <location>
        <begin position="478"/>
        <end position="563"/>
    </location>
</feature>
<dbReference type="CDD" id="cd00538">
    <property type="entry name" value="PA"/>
    <property type="match status" value="1"/>
</dbReference>
<evidence type="ECO:0000259" key="3">
    <source>
        <dbReference type="Pfam" id="PF07915"/>
    </source>
</evidence>
<dbReference type="Proteomes" id="UP000654075">
    <property type="component" value="Unassembled WGS sequence"/>
</dbReference>
<accession>A0A813HWR8</accession>
<name>A0A813HWR8_POLGL</name>
<dbReference type="InterPro" id="IPR012913">
    <property type="entry name" value="OS9-like_dom"/>
</dbReference>
<evidence type="ECO:0000259" key="2">
    <source>
        <dbReference type="Pfam" id="PF02225"/>
    </source>
</evidence>
<dbReference type="Gene3D" id="2.70.130.10">
    <property type="entry name" value="Mannose-6-phosphate receptor binding domain"/>
    <property type="match status" value="1"/>
</dbReference>
<evidence type="ECO:0000313" key="4">
    <source>
        <dbReference type="EMBL" id="CAE8641825.1"/>
    </source>
</evidence>
<feature type="compositionally biased region" description="Low complexity" evidence="1">
    <location>
        <begin position="820"/>
        <end position="832"/>
    </location>
</feature>
<dbReference type="InterPro" id="IPR046450">
    <property type="entry name" value="PA_dom_sf"/>
</dbReference>
<feature type="domain" description="Protein OS9-like" evidence="3">
    <location>
        <begin position="335"/>
        <end position="372"/>
    </location>
</feature>
<evidence type="ECO:0000313" key="5">
    <source>
        <dbReference type="Proteomes" id="UP000654075"/>
    </source>
</evidence>
<dbReference type="InterPro" id="IPR009011">
    <property type="entry name" value="Man6P_isomerase_rcpt-bd_dom_sf"/>
</dbReference>
<dbReference type="GO" id="GO:0030970">
    <property type="term" value="P:retrograde protein transport, ER to cytosol"/>
    <property type="evidence" value="ECO:0007669"/>
    <property type="project" value="TreeGrafter"/>
</dbReference>
<protein>
    <submittedName>
        <fullName evidence="4">Uncharacterized protein</fullName>
    </submittedName>
</protein>
<organism evidence="4 5">
    <name type="scientific">Polarella glacialis</name>
    <name type="common">Dinoflagellate</name>
    <dbReference type="NCBI Taxonomy" id="89957"/>
    <lineage>
        <taxon>Eukaryota</taxon>
        <taxon>Sar</taxon>
        <taxon>Alveolata</taxon>
        <taxon>Dinophyceae</taxon>
        <taxon>Suessiales</taxon>
        <taxon>Suessiaceae</taxon>
        <taxon>Polarella</taxon>
    </lineage>
</organism>
<dbReference type="AlphaFoldDB" id="A0A813HWR8"/>